<evidence type="ECO:0008006" key="3">
    <source>
        <dbReference type="Google" id="ProtNLM"/>
    </source>
</evidence>
<dbReference type="Proteomes" id="UP001212997">
    <property type="component" value="Unassembled WGS sequence"/>
</dbReference>
<name>A0AAD5V2E6_9APHY</name>
<organism evidence="1 2">
    <name type="scientific">Meripilus lineatus</name>
    <dbReference type="NCBI Taxonomy" id="2056292"/>
    <lineage>
        <taxon>Eukaryota</taxon>
        <taxon>Fungi</taxon>
        <taxon>Dikarya</taxon>
        <taxon>Basidiomycota</taxon>
        <taxon>Agaricomycotina</taxon>
        <taxon>Agaricomycetes</taxon>
        <taxon>Polyporales</taxon>
        <taxon>Meripilaceae</taxon>
        <taxon>Meripilus</taxon>
    </lineage>
</organism>
<keyword evidence="2" id="KW-1185">Reference proteome</keyword>
<dbReference type="EMBL" id="JANAWD010000192">
    <property type="protein sequence ID" value="KAJ3484368.1"/>
    <property type="molecule type" value="Genomic_DNA"/>
</dbReference>
<sequence>MSCSMFEHVYHDGMPFLGQVLDKESLGVNKDAIGGEKQSRDAATIARRKQNARLPVSTLPPELLLDIFQGLVYDCWSDMIQANIRGETPTQWADLSDVYSYWRAVIRAEPRLQVQIEACNAAFSDVSLVCPVSALSSIFTSPPRPYPSQSSRIQVYTSSSRKPKSNCLVIEYADYQFTSSPRGGVDDTELVLETPILDADKGGSGTEFLRPIWLGFAFPAGITELCIRSPSTGPIAPVPRLQDLLDILEWLPSLRHLVIVDVQPLPHHGFFYPIRRRLRLPRLRSISMDGMIHQCAFLATHLSLCCISFINFRLHRNAGSPEPGWLGSLISWTFGPSFLSFEGTYSPIIAIQVHCRRIGDQFELELCGWNAIVARLNEETSNKDQPLPSHRLVFPLGGRRSSPSAMVCLVCSIARPYLRALEEFTLCGSSLLSWGDELRPHFFDLATTLKRIKTIGHPALILPNYLSKVMGDGRKVHPMLREVVIIPSTEECPERDGCCIQTRTYWSSLARCLSERKQAGFMLQLLELRGPSYLKTEIDDPGVVEALTGVVGEFRCTWY</sequence>
<reference evidence="1" key="1">
    <citation type="submission" date="2022-07" db="EMBL/GenBank/DDBJ databases">
        <title>Genome Sequence of Physisporinus lineatus.</title>
        <authorList>
            <person name="Buettner E."/>
        </authorList>
    </citation>
    <scope>NUCLEOTIDE SEQUENCE</scope>
    <source>
        <strain evidence="1">VT162</strain>
    </source>
</reference>
<protein>
    <recommendedName>
        <fullName evidence="3">F-box domain-containing protein</fullName>
    </recommendedName>
</protein>
<dbReference type="AlphaFoldDB" id="A0AAD5V2E6"/>
<evidence type="ECO:0000313" key="1">
    <source>
        <dbReference type="EMBL" id="KAJ3484368.1"/>
    </source>
</evidence>
<proteinExistence type="predicted"/>
<gene>
    <name evidence="1" type="ORF">NLI96_g5691</name>
</gene>
<comment type="caution">
    <text evidence="1">The sequence shown here is derived from an EMBL/GenBank/DDBJ whole genome shotgun (WGS) entry which is preliminary data.</text>
</comment>
<accession>A0AAD5V2E6</accession>
<evidence type="ECO:0000313" key="2">
    <source>
        <dbReference type="Proteomes" id="UP001212997"/>
    </source>
</evidence>